<proteinExistence type="predicted"/>
<dbReference type="Pfam" id="PF19271">
    <property type="entry name" value="Nis1"/>
    <property type="match status" value="1"/>
</dbReference>
<dbReference type="InterPro" id="IPR045469">
    <property type="entry name" value="Nis1"/>
</dbReference>
<protein>
    <submittedName>
        <fullName evidence="1">Uncharacterized protein</fullName>
    </submittedName>
</protein>
<accession>A0ABP1DZW5</accession>
<reference evidence="2" key="1">
    <citation type="submission" date="2024-04" db="EMBL/GenBank/DDBJ databases">
        <authorList>
            <person name="Shaw F."/>
            <person name="Minotto A."/>
        </authorList>
    </citation>
    <scope>NUCLEOTIDE SEQUENCE [LARGE SCALE GENOMIC DNA]</scope>
</reference>
<evidence type="ECO:0000313" key="2">
    <source>
        <dbReference type="Proteomes" id="UP001497453"/>
    </source>
</evidence>
<keyword evidence="2" id="KW-1185">Reference proteome</keyword>
<dbReference type="EMBL" id="OZ037950">
    <property type="protein sequence ID" value="CAL1712134.1"/>
    <property type="molecule type" value="Genomic_DNA"/>
</dbReference>
<evidence type="ECO:0000313" key="1">
    <source>
        <dbReference type="EMBL" id="CAL1712134.1"/>
    </source>
</evidence>
<name>A0ABP1DZW5_9APHY</name>
<organism evidence="1 2">
    <name type="scientific">Somion occarium</name>
    <dbReference type="NCBI Taxonomy" id="3059160"/>
    <lineage>
        <taxon>Eukaryota</taxon>
        <taxon>Fungi</taxon>
        <taxon>Dikarya</taxon>
        <taxon>Basidiomycota</taxon>
        <taxon>Agaricomycotina</taxon>
        <taxon>Agaricomycetes</taxon>
        <taxon>Polyporales</taxon>
        <taxon>Cerrenaceae</taxon>
        <taxon>Somion</taxon>
    </lineage>
</organism>
<sequence>MKASCIEWSTTQTSPSSTVLFFSISLPYNRFLKQLTITHDMKSFFVLAALVASTLAQRIAIGAPADGTKVPAGTSLTVEVDRPNSLTGSQEVAIAIGLSSCSRFPNGSCGSVDTSQILGTILYAGGYSPKFVESNKPPYQNFSVDIPPNFPLGDASLTVSHFSLVGAGPFPFLETQNTTVNII</sequence>
<dbReference type="Proteomes" id="UP001497453">
    <property type="component" value="Chromosome 7"/>
</dbReference>
<gene>
    <name evidence="1" type="ORF">GFSPODELE1_LOCUS8685</name>
</gene>